<dbReference type="CDD" id="cd15562">
    <property type="entry name" value="PHD2_PHF14"/>
    <property type="match status" value="1"/>
</dbReference>
<sequence length="844" mass="95777">MRCLVFKFLSLSLDVRQIRKTKSWCVHGIFTRAVMDLKMSSFEREPSKRKIKRPSQPLLELEFGESSDDSDFNIEDHHEGSDDDSFNTDDDDNFTDDEEGSESDENREPDAIENEKKEDGKTVSQLIEQANVQFDPKAVDGVLICCACLGDRSDHTNEIVECDSCGVTVHEGCYGVSDSMSVSSTESLSPTEPWFCEACRAGVTDPSCELCPNKGGIFKATDVGRWVHLICALYVPGVAFGEVERLSNVTLFEMPYNKWGAKMCVLCEDERLARTGVNIGCDAGMCRTFFHVTCAQREGLLSEAHSEEVDQADPFYAHCKLHTDKSLMRRRRRNYIVMQYINLKRAEEHAKEADTKSAESLRIQKKLAKKREKYLIWKNNAPQPWVPTQKMPRLLTTSASVCRELWRKAELMGIDSVASETKETRAAVLSDISKKWHIPPAFSFEFTGYFLDRNNRIPAMKKSLEDLLAVNKKLSEEQDELKQKYEQSLKVKQEVEAINTNLRQTIEKYHTLIRYVVPDKRLPVVEDLMIYPRATHPLSATMLVPTAAALKAGVGYPIARTNYKGQQQTEPRIHSKQHEQSSALTTHECGICHSNRDQHLLAKCDTCYRYYHLGCLNPPLTRMPKKTKLMGWQCSECDRESNTSAVELDDVEAPRKLRHSKEDSRNSITSASPRLSNDFSDDKSFNESTPRSKGGKKRRREKHERYSPELLGSSKKHKKKKKNPKVDNLPRIKIKIKAIPNPLGSGVSSKNTQMFVASSDIDMDPLALPSNTSETFSSLKSKNTDVMTHCDTCGNEGDNRNLVRCDDCQKCYHFSCLDPPVKKTPKRRGYSWHCADCDPTEPDN</sequence>
<protein>
    <recommendedName>
        <fullName evidence="10">PHD finger protein 14</fullName>
    </recommendedName>
</protein>
<evidence type="ECO:0000256" key="6">
    <source>
        <dbReference type="SAM" id="MobiDB-lite"/>
    </source>
</evidence>
<dbReference type="PROSITE" id="PS51805">
    <property type="entry name" value="EPHD"/>
    <property type="match status" value="1"/>
</dbReference>
<dbReference type="InterPro" id="IPR013083">
    <property type="entry name" value="Znf_RING/FYVE/PHD"/>
</dbReference>
<keyword evidence="2 4" id="KW-0863">Zinc-finger</keyword>
<evidence type="ECO:0000256" key="5">
    <source>
        <dbReference type="SAM" id="Coils"/>
    </source>
</evidence>
<evidence type="ECO:0000256" key="3">
    <source>
        <dbReference type="ARBA" id="ARBA00022833"/>
    </source>
</evidence>
<dbReference type="CDD" id="cd15674">
    <property type="entry name" value="ePHD_PHF14"/>
    <property type="match status" value="1"/>
</dbReference>
<feature type="compositionally biased region" description="Basic residues" evidence="6">
    <location>
        <begin position="714"/>
        <end position="723"/>
    </location>
</feature>
<feature type="compositionally biased region" description="Acidic residues" evidence="6">
    <location>
        <begin position="81"/>
        <end position="103"/>
    </location>
</feature>
<dbReference type="Gene3D" id="2.30.30.1150">
    <property type="match status" value="1"/>
</dbReference>
<feature type="domain" description="PHD-type" evidence="7">
    <location>
        <begin position="142"/>
        <end position="202"/>
    </location>
</feature>
<keyword evidence="5" id="KW-0175">Coiled coil</keyword>
<feature type="domain" description="PHD-type" evidence="7">
    <location>
        <begin position="787"/>
        <end position="840"/>
    </location>
</feature>
<feature type="compositionally biased region" description="Basic residues" evidence="6">
    <location>
        <begin position="693"/>
        <end position="702"/>
    </location>
</feature>
<name>A0AAW2IGB4_9NEOP</name>
<evidence type="ECO:0000256" key="1">
    <source>
        <dbReference type="ARBA" id="ARBA00022723"/>
    </source>
</evidence>
<dbReference type="CDD" id="cd15561">
    <property type="entry name" value="PHD1_PHF14"/>
    <property type="match status" value="1"/>
</dbReference>
<dbReference type="GO" id="GO:0008270">
    <property type="term" value="F:zinc ion binding"/>
    <property type="evidence" value="ECO:0007669"/>
    <property type="project" value="UniProtKB-KW"/>
</dbReference>
<evidence type="ECO:0000259" key="8">
    <source>
        <dbReference type="PROSITE" id="PS51805"/>
    </source>
</evidence>
<reference evidence="9" key="1">
    <citation type="journal article" date="2024" name="Gigascience">
        <title>Chromosome-level genome of the poultry shaft louse Menopon gallinae provides insight into the host-switching and adaptive evolution of parasitic lice.</title>
        <authorList>
            <person name="Xu Y."/>
            <person name="Ma L."/>
            <person name="Liu S."/>
            <person name="Liang Y."/>
            <person name="Liu Q."/>
            <person name="He Z."/>
            <person name="Tian L."/>
            <person name="Duan Y."/>
            <person name="Cai W."/>
            <person name="Li H."/>
            <person name="Song F."/>
        </authorList>
    </citation>
    <scope>NUCLEOTIDE SEQUENCE</scope>
    <source>
        <strain evidence="9">Cailab_2023a</strain>
    </source>
</reference>
<feature type="compositionally biased region" description="Basic and acidic residues" evidence="6">
    <location>
        <begin position="104"/>
        <end position="121"/>
    </location>
</feature>
<feature type="domain" description="PHD-type" evidence="7">
    <location>
        <begin position="586"/>
        <end position="640"/>
    </location>
</feature>
<dbReference type="SUPFAM" id="SSF57903">
    <property type="entry name" value="FYVE/PHD zinc finger"/>
    <property type="match status" value="3"/>
</dbReference>
<evidence type="ECO:0000256" key="2">
    <source>
        <dbReference type="ARBA" id="ARBA00022771"/>
    </source>
</evidence>
<accession>A0AAW2IGB4</accession>
<dbReference type="PANTHER" id="PTHR13793:SF150">
    <property type="entry name" value="PHD FINGER PROTEIN 14"/>
    <property type="match status" value="1"/>
</dbReference>
<comment type="caution">
    <text evidence="9">The sequence shown here is derived from an EMBL/GenBank/DDBJ whole genome shotgun (WGS) entry which is preliminary data.</text>
</comment>
<dbReference type="SMART" id="SM00249">
    <property type="entry name" value="PHD"/>
    <property type="match status" value="4"/>
</dbReference>
<dbReference type="GO" id="GO:0006357">
    <property type="term" value="P:regulation of transcription by RNA polymerase II"/>
    <property type="evidence" value="ECO:0007669"/>
    <property type="project" value="TreeGrafter"/>
</dbReference>
<evidence type="ECO:0000313" key="9">
    <source>
        <dbReference type="EMBL" id="KAL0280781.1"/>
    </source>
</evidence>
<gene>
    <name evidence="9" type="ORF">PYX00_001976</name>
</gene>
<dbReference type="InterPro" id="IPR001965">
    <property type="entry name" value="Znf_PHD"/>
</dbReference>
<proteinExistence type="predicted"/>
<feature type="region of interest" description="Disordered" evidence="6">
    <location>
        <begin position="648"/>
        <end position="730"/>
    </location>
</feature>
<keyword evidence="1" id="KW-0479">Metal-binding</keyword>
<dbReference type="InterPro" id="IPR034732">
    <property type="entry name" value="EPHD"/>
</dbReference>
<dbReference type="Pfam" id="PF00628">
    <property type="entry name" value="PHD"/>
    <property type="match status" value="3"/>
</dbReference>
<feature type="compositionally biased region" description="Acidic residues" evidence="6">
    <location>
        <begin position="62"/>
        <end position="73"/>
    </location>
</feature>
<evidence type="ECO:0008006" key="10">
    <source>
        <dbReference type="Google" id="ProtNLM"/>
    </source>
</evidence>
<feature type="compositionally biased region" description="Basic and acidic residues" evidence="6">
    <location>
        <begin position="652"/>
        <end position="665"/>
    </location>
</feature>
<dbReference type="InterPro" id="IPR011011">
    <property type="entry name" value="Znf_FYVE_PHD"/>
</dbReference>
<dbReference type="PROSITE" id="PS01359">
    <property type="entry name" value="ZF_PHD_1"/>
    <property type="match status" value="2"/>
</dbReference>
<dbReference type="Gene3D" id="3.30.40.10">
    <property type="entry name" value="Zinc/RING finger domain, C3HC4 (zinc finger)"/>
    <property type="match status" value="3"/>
</dbReference>
<evidence type="ECO:0000256" key="4">
    <source>
        <dbReference type="PROSITE-ProRule" id="PRU00146"/>
    </source>
</evidence>
<dbReference type="InterPro" id="IPR019787">
    <property type="entry name" value="Znf_PHD-finger"/>
</dbReference>
<dbReference type="PROSITE" id="PS50016">
    <property type="entry name" value="ZF_PHD_2"/>
    <property type="match status" value="3"/>
</dbReference>
<keyword evidence="3" id="KW-0862">Zinc</keyword>
<organism evidence="9">
    <name type="scientific">Menopon gallinae</name>
    <name type="common">poultry shaft louse</name>
    <dbReference type="NCBI Taxonomy" id="328185"/>
    <lineage>
        <taxon>Eukaryota</taxon>
        <taxon>Metazoa</taxon>
        <taxon>Ecdysozoa</taxon>
        <taxon>Arthropoda</taxon>
        <taxon>Hexapoda</taxon>
        <taxon>Insecta</taxon>
        <taxon>Pterygota</taxon>
        <taxon>Neoptera</taxon>
        <taxon>Paraneoptera</taxon>
        <taxon>Psocodea</taxon>
        <taxon>Troctomorpha</taxon>
        <taxon>Phthiraptera</taxon>
        <taxon>Amblycera</taxon>
        <taxon>Menoponidae</taxon>
        <taxon>Menopon</taxon>
    </lineage>
</organism>
<dbReference type="EMBL" id="JARGDH010000001">
    <property type="protein sequence ID" value="KAL0280781.1"/>
    <property type="molecule type" value="Genomic_DNA"/>
</dbReference>
<feature type="compositionally biased region" description="Polar residues" evidence="6">
    <location>
        <begin position="666"/>
        <end position="678"/>
    </location>
</feature>
<dbReference type="Pfam" id="PF13832">
    <property type="entry name" value="zf-HC5HC2H_2"/>
    <property type="match status" value="1"/>
</dbReference>
<dbReference type="CDD" id="cd15563">
    <property type="entry name" value="PHD3_PHF14"/>
    <property type="match status" value="1"/>
</dbReference>
<feature type="coiled-coil region" evidence="5">
    <location>
        <begin position="464"/>
        <end position="494"/>
    </location>
</feature>
<dbReference type="PANTHER" id="PTHR13793">
    <property type="entry name" value="PHD FINGER PROTEINS"/>
    <property type="match status" value="1"/>
</dbReference>
<feature type="domain" description="PHD-type" evidence="8">
    <location>
        <begin position="205"/>
        <end position="323"/>
    </location>
</feature>
<dbReference type="AlphaFoldDB" id="A0AAW2IGB4"/>
<evidence type="ECO:0000259" key="7">
    <source>
        <dbReference type="PROSITE" id="PS50016"/>
    </source>
</evidence>
<feature type="region of interest" description="Disordered" evidence="6">
    <location>
        <begin position="46"/>
        <end position="122"/>
    </location>
</feature>
<dbReference type="InterPro" id="IPR019786">
    <property type="entry name" value="Zinc_finger_PHD-type_CS"/>
</dbReference>
<dbReference type="InterPro" id="IPR050701">
    <property type="entry name" value="Histone_Mod_Regulator"/>
</dbReference>